<dbReference type="Pfam" id="PF24332">
    <property type="entry name" value="DUF7500"/>
    <property type="match status" value="1"/>
</dbReference>
<dbReference type="RefSeq" id="WP_089384624.1">
    <property type="nucleotide sequence ID" value="NZ_FZNQ01000007.1"/>
</dbReference>
<feature type="compositionally biased region" description="Basic and acidic residues" evidence="1">
    <location>
        <begin position="49"/>
        <end position="70"/>
    </location>
</feature>
<reference evidence="2 3" key="1">
    <citation type="submission" date="2017-06" db="EMBL/GenBank/DDBJ databases">
        <authorList>
            <person name="Kim H.J."/>
            <person name="Triplett B.A."/>
        </authorList>
    </citation>
    <scope>NUCLEOTIDE SEQUENCE [LARGE SCALE GENOMIC DNA]</scope>
    <source>
        <strain evidence="2 3">DSM 8800</strain>
    </source>
</reference>
<dbReference type="InterPro" id="IPR055923">
    <property type="entry name" value="DUF7500"/>
</dbReference>
<feature type="compositionally biased region" description="Basic and acidic residues" evidence="1">
    <location>
        <begin position="19"/>
        <end position="29"/>
    </location>
</feature>
<protein>
    <submittedName>
        <fullName evidence="2">Uncharacterized protein</fullName>
    </submittedName>
</protein>
<dbReference type="Proteomes" id="UP000198397">
    <property type="component" value="Unassembled WGS sequence"/>
</dbReference>
<keyword evidence="3" id="KW-1185">Reference proteome</keyword>
<evidence type="ECO:0000313" key="3">
    <source>
        <dbReference type="Proteomes" id="UP000198397"/>
    </source>
</evidence>
<dbReference type="OrthoDB" id="177137at2157"/>
<gene>
    <name evidence="2" type="ORF">SAMN06264855_10786</name>
</gene>
<dbReference type="EMBL" id="FZNQ01000007">
    <property type="protein sequence ID" value="SNR45029.1"/>
    <property type="molecule type" value="Genomic_DNA"/>
</dbReference>
<feature type="region of interest" description="Disordered" evidence="1">
    <location>
        <begin position="1"/>
        <end position="97"/>
    </location>
</feature>
<evidence type="ECO:0000313" key="2">
    <source>
        <dbReference type="EMBL" id="SNR45029.1"/>
    </source>
</evidence>
<organism evidence="2 3">
    <name type="scientific">Halorubrum vacuolatum</name>
    <name type="common">Natronobacterium vacuolatum</name>
    <dbReference type="NCBI Taxonomy" id="63740"/>
    <lineage>
        <taxon>Archaea</taxon>
        <taxon>Methanobacteriati</taxon>
        <taxon>Methanobacteriota</taxon>
        <taxon>Stenosarchaea group</taxon>
        <taxon>Halobacteria</taxon>
        <taxon>Halobacteriales</taxon>
        <taxon>Haloferacaceae</taxon>
        <taxon>Halorubrum</taxon>
    </lineage>
</organism>
<accession>A0A238WH91</accession>
<name>A0A238WH91_HALVU</name>
<proteinExistence type="predicted"/>
<sequence length="212" mass="22196">MSDDDKSPATPDDLDFTEDERVAEIDDGRYVVGTSGRPNVDGTPPPDPLTKDSGFETPAEPKHASEREPTGADPRASTAGGGGGHRARPATASGEVDRRAVSRWLASSFDDDGFAYGFDATLHARGETSRNRMVSNDVTDTFDALVSWFAANAGGDSPPPEALGLLLVAADTPVEIPTVALKRFAASEGLSPDDSIADLIRAAEEAGGLRLE</sequence>
<dbReference type="AlphaFoldDB" id="A0A238WH91"/>
<evidence type="ECO:0000256" key="1">
    <source>
        <dbReference type="SAM" id="MobiDB-lite"/>
    </source>
</evidence>